<proteinExistence type="predicted"/>
<gene>
    <name evidence="2" type="ORF">RchiOBHm_Chr2g0113311</name>
</gene>
<feature type="domain" description="MATH" evidence="1">
    <location>
        <begin position="22"/>
        <end position="72"/>
    </location>
</feature>
<dbReference type="InterPro" id="IPR008974">
    <property type="entry name" value="TRAF-like"/>
</dbReference>
<keyword evidence="3" id="KW-1185">Reference proteome</keyword>
<dbReference type="GO" id="GO:0004843">
    <property type="term" value="F:cysteine-type deubiquitinase activity"/>
    <property type="evidence" value="ECO:0007669"/>
    <property type="project" value="UniProtKB-EC"/>
</dbReference>
<dbReference type="EMBL" id="PDCK01000040">
    <property type="protein sequence ID" value="PRQ48666.1"/>
    <property type="molecule type" value="Genomic_DNA"/>
</dbReference>
<dbReference type="PROSITE" id="PS50144">
    <property type="entry name" value="MATH"/>
    <property type="match status" value="1"/>
</dbReference>
<protein>
    <submittedName>
        <fullName evidence="2">Putative ubiquitinyl hydrolase 1</fullName>
        <ecNumber evidence="2">3.4.19.12</ecNumber>
    </submittedName>
</protein>
<evidence type="ECO:0000313" key="2">
    <source>
        <dbReference type="EMBL" id="PRQ48666.1"/>
    </source>
</evidence>
<reference evidence="2 3" key="1">
    <citation type="journal article" date="2018" name="Nat. Genet.">
        <title>The Rosa genome provides new insights in the design of modern roses.</title>
        <authorList>
            <person name="Bendahmane M."/>
        </authorList>
    </citation>
    <scope>NUCLEOTIDE SEQUENCE [LARGE SCALE GENOMIC DNA]</scope>
    <source>
        <strain evidence="3">cv. Old Blush</strain>
    </source>
</reference>
<dbReference type="STRING" id="74649.A0A2P6RQE8"/>
<accession>A0A2P6RQE8</accession>
<organism evidence="2 3">
    <name type="scientific">Rosa chinensis</name>
    <name type="common">China rose</name>
    <dbReference type="NCBI Taxonomy" id="74649"/>
    <lineage>
        <taxon>Eukaryota</taxon>
        <taxon>Viridiplantae</taxon>
        <taxon>Streptophyta</taxon>
        <taxon>Embryophyta</taxon>
        <taxon>Tracheophyta</taxon>
        <taxon>Spermatophyta</taxon>
        <taxon>Magnoliopsida</taxon>
        <taxon>eudicotyledons</taxon>
        <taxon>Gunneridae</taxon>
        <taxon>Pentapetalae</taxon>
        <taxon>rosids</taxon>
        <taxon>fabids</taxon>
        <taxon>Rosales</taxon>
        <taxon>Rosaceae</taxon>
        <taxon>Rosoideae</taxon>
        <taxon>Rosoideae incertae sedis</taxon>
        <taxon>Rosa</taxon>
    </lineage>
</organism>
<dbReference type="SUPFAM" id="SSF49599">
    <property type="entry name" value="TRAF domain-like"/>
    <property type="match status" value="1"/>
</dbReference>
<dbReference type="InterPro" id="IPR002083">
    <property type="entry name" value="MATH/TRAF_dom"/>
</dbReference>
<sequence length="72" mass="8201">MEVAQVEPASTVDNQPVEEPPTMKFTWTIESFSRLHTKKHYSDMFIVGGCKWYPSHGNHVFALMKLAYIVSG</sequence>
<dbReference type="Proteomes" id="UP000238479">
    <property type="component" value="Chromosome 2"/>
</dbReference>
<dbReference type="Gramene" id="PRQ48666">
    <property type="protein sequence ID" value="PRQ48666"/>
    <property type="gene ID" value="RchiOBHm_Chr2g0113311"/>
</dbReference>
<evidence type="ECO:0000313" key="3">
    <source>
        <dbReference type="Proteomes" id="UP000238479"/>
    </source>
</evidence>
<dbReference type="EC" id="3.4.19.12" evidence="2"/>
<dbReference type="Gene3D" id="2.60.210.10">
    <property type="entry name" value="Apoptosis, Tumor Necrosis Factor Receptor Associated Protein 2, Chain A"/>
    <property type="match status" value="1"/>
</dbReference>
<name>A0A2P6RQE8_ROSCH</name>
<dbReference type="CDD" id="cd00121">
    <property type="entry name" value="MATH"/>
    <property type="match status" value="1"/>
</dbReference>
<keyword evidence="2" id="KW-0378">Hydrolase</keyword>
<evidence type="ECO:0000259" key="1">
    <source>
        <dbReference type="PROSITE" id="PS50144"/>
    </source>
</evidence>
<comment type="caution">
    <text evidence="2">The sequence shown here is derived from an EMBL/GenBank/DDBJ whole genome shotgun (WGS) entry which is preliminary data.</text>
</comment>
<dbReference type="AlphaFoldDB" id="A0A2P6RQE8"/>